<accession>A0A0K1E9W7</accession>
<dbReference type="Pfam" id="PF00857">
    <property type="entry name" value="Isochorismatase"/>
    <property type="match status" value="1"/>
</dbReference>
<dbReference type="AlphaFoldDB" id="A0A0K1E9W7"/>
<dbReference type="Gene3D" id="3.40.50.850">
    <property type="entry name" value="Isochorismatase-like"/>
    <property type="match status" value="1"/>
</dbReference>
<dbReference type="CDD" id="cd00431">
    <property type="entry name" value="cysteine_hydrolases"/>
    <property type="match status" value="1"/>
</dbReference>
<evidence type="ECO:0000313" key="3">
    <source>
        <dbReference type="EMBL" id="AKT37634.1"/>
    </source>
</evidence>
<reference evidence="3 4" key="1">
    <citation type="submission" date="2015-07" db="EMBL/GenBank/DDBJ databases">
        <title>Genome analysis of myxobacterium Chondromyces crocatus Cm c5 reveals a high potential for natural compound synthesis and the genetic basis for the loss of fruiting body formation.</title>
        <authorList>
            <person name="Zaburannyi N."/>
            <person name="Bunk B."/>
            <person name="Maier J."/>
            <person name="Overmann J."/>
            <person name="Mueller R."/>
        </authorList>
    </citation>
    <scope>NUCLEOTIDE SEQUENCE [LARGE SCALE GENOMIC DNA]</scope>
    <source>
        <strain evidence="3 4">Cm c5</strain>
    </source>
</reference>
<dbReference type="PANTHER" id="PTHR43540:SF6">
    <property type="entry name" value="ISOCHORISMATASE-LIKE DOMAIN-CONTAINING PROTEIN"/>
    <property type="match status" value="1"/>
</dbReference>
<dbReference type="InterPro" id="IPR000868">
    <property type="entry name" value="Isochorismatase-like_dom"/>
</dbReference>
<keyword evidence="4" id="KW-1185">Reference proteome</keyword>
<evidence type="ECO:0000256" key="1">
    <source>
        <dbReference type="ARBA" id="ARBA00022801"/>
    </source>
</evidence>
<proteinExistence type="predicted"/>
<dbReference type="InterPro" id="IPR036380">
    <property type="entry name" value="Isochorismatase-like_sf"/>
</dbReference>
<dbReference type="GO" id="GO:0008908">
    <property type="term" value="F:isochorismatase activity"/>
    <property type="evidence" value="ECO:0007669"/>
    <property type="project" value="UniProtKB-EC"/>
</dbReference>
<name>A0A0K1E9W7_CHOCO</name>
<dbReference type="EMBL" id="CP012159">
    <property type="protein sequence ID" value="AKT37634.1"/>
    <property type="molecule type" value="Genomic_DNA"/>
</dbReference>
<dbReference type="EC" id="3.3.2.1" evidence="3"/>
<dbReference type="SUPFAM" id="SSF52499">
    <property type="entry name" value="Isochorismatase-like hydrolases"/>
    <property type="match status" value="1"/>
</dbReference>
<gene>
    <name evidence="3" type="primary">entB</name>
    <name evidence="3" type="ORF">CMC5_017760</name>
</gene>
<sequence>MKLGLLVIDMQNEFFADGSPATPSLHAAVEYINGAIALFRKAEAPVVIVSDVEEPRVPGTEAFALHPSIAARPDDLRIDKRSGNAFWKTDLDRQLRDRGVDMLILCGFCAEFCVLDTFRGAREWGWPAALLRGGIASPHPDRIRLVQEICDVVSYGALEGWMGLLHKPS</sequence>
<protein>
    <submittedName>
        <fullName evidence="3">Isochorismatase</fullName>
        <ecNumber evidence="3">3.3.2.1</ecNumber>
    </submittedName>
</protein>
<dbReference type="InterPro" id="IPR050272">
    <property type="entry name" value="Isochorismatase-like_hydrls"/>
</dbReference>
<dbReference type="KEGG" id="ccro:CMC5_017760"/>
<organism evidence="3 4">
    <name type="scientific">Chondromyces crocatus</name>
    <dbReference type="NCBI Taxonomy" id="52"/>
    <lineage>
        <taxon>Bacteria</taxon>
        <taxon>Pseudomonadati</taxon>
        <taxon>Myxococcota</taxon>
        <taxon>Polyangia</taxon>
        <taxon>Polyangiales</taxon>
        <taxon>Polyangiaceae</taxon>
        <taxon>Chondromyces</taxon>
    </lineage>
</organism>
<dbReference type="Proteomes" id="UP000067626">
    <property type="component" value="Chromosome"/>
</dbReference>
<feature type="domain" description="Isochorismatase-like" evidence="2">
    <location>
        <begin position="5"/>
        <end position="141"/>
    </location>
</feature>
<dbReference type="PANTHER" id="PTHR43540">
    <property type="entry name" value="PEROXYUREIDOACRYLATE/UREIDOACRYLATE AMIDOHYDROLASE-RELATED"/>
    <property type="match status" value="1"/>
</dbReference>
<dbReference type="OrthoDB" id="9791276at2"/>
<keyword evidence="1 3" id="KW-0378">Hydrolase</keyword>
<dbReference type="STRING" id="52.CMC5_017760"/>
<evidence type="ECO:0000313" key="4">
    <source>
        <dbReference type="Proteomes" id="UP000067626"/>
    </source>
</evidence>
<dbReference type="RefSeq" id="WP_050429975.1">
    <property type="nucleotide sequence ID" value="NZ_CP012159.1"/>
</dbReference>
<evidence type="ECO:0000259" key="2">
    <source>
        <dbReference type="Pfam" id="PF00857"/>
    </source>
</evidence>